<protein>
    <submittedName>
        <fullName evidence="7">Oligosaccharide flippase family protein</fullName>
    </submittedName>
</protein>
<keyword evidence="4 6" id="KW-1133">Transmembrane helix</keyword>
<feature type="transmembrane region" description="Helical" evidence="6">
    <location>
        <begin position="333"/>
        <end position="357"/>
    </location>
</feature>
<feature type="transmembrane region" description="Helical" evidence="6">
    <location>
        <begin position="394"/>
        <end position="412"/>
    </location>
</feature>
<dbReference type="PANTHER" id="PTHR30250">
    <property type="entry name" value="PST FAMILY PREDICTED COLANIC ACID TRANSPORTER"/>
    <property type="match status" value="1"/>
</dbReference>
<comment type="subcellular location">
    <subcellularLocation>
        <location evidence="1">Cell membrane</location>
        <topology evidence="1">Multi-pass membrane protein</topology>
    </subcellularLocation>
</comment>
<evidence type="ECO:0000256" key="6">
    <source>
        <dbReference type="SAM" id="Phobius"/>
    </source>
</evidence>
<feature type="transmembrane region" description="Helical" evidence="6">
    <location>
        <begin position="125"/>
        <end position="145"/>
    </location>
</feature>
<accession>A0AAE9H940</accession>
<keyword evidence="3 6" id="KW-0812">Transmembrane</keyword>
<evidence type="ECO:0000256" key="3">
    <source>
        <dbReference type="ARBA" id="ARBA00022692"/>
    </source>
</evidence>
<dbReference type="PANTHER" id="PTHR30250:SF11">
    <property type="entry name" value="O-ANTIGEN TRANSPORTER-RELATED"/>
    <property type="match status" value="1"/>
</dbReference>
<feature type="transmembrane region" description="Helical" evidence="6">
    <location>
        <begin position="297"/>
        <end position="321"/>
    </location>
</feature>
<feature type="transmembrane region" description="Helical" evidence="6">
    <location>
        <begin position="53"/>
        <end position="70"/>
    </location>
</feature>
<evidence type="ECO:0000313" key="8">
    <source>
        <dbReference type="Proteomes" id="UP000830925"/>
    </source>
</evidence>
<gene>
    <name evidence="7" type="ORF">MXF72_02090</name>
</gene>
<proteinExistence type="predicted"/>
<evidence type="ECO:0000313" key="7">
    <source>
        <dbReference type="EMBL" id="UPL21892.1"/>
    </source>
</evidence>
<dbReference type="RefSeq" id="WP_247966373.1">
    <property type="nucleotide sequence ID" value="NZ_CP095873.1"/>
</dbReference>
<feature type="transmembrane region" description="Helical" evidence="6">
    <location>
        <begin position="157"/>
        <end position="176"/>
    </location>
</feature>
<sequence>MRALPLRLRQLLARRELSSLIWLVLEKLLQLAFSAISVGLIARTLGVRAFGEFQYALALLFLFSAISLMAGSETVAPQLAASNDPASRKRLLGSVFVLRLLVGLLASISMMVWTVAAEPDLRQPLLFILAASLLVAEPFNTLRLIREVSQNTRVITAVRLVISCLKLICIAALYFLDASVTWFILIYSAEYFAIAAWYVYAIRDDGPPWRWHACQEYMTWVLSRGFVVWVGVLALVLIQRLDRVVLETRLSAALYGQYTAAFGLIDSGWFFGPVAIAALAPSLVYRRESATHKASPLFIPALIMLGLILTAGVNLFAPLFIPLIYGPAFDPAIGIIRLGSLILIPGFAALSLDAILIRAGLHYAVTIKWLAGLAAAASILLLDLPLSWKQGPLAIGAAYSISFVIGTLLLYYSRVTSQEAAAP</sequence>
<dbReference type="Pfam" id="PF01943">
    <property type="entry name" value="Polysacc_synt"/>
    <property type="match status" value="1"/>
</dbReference>
<name>A0AAE9H940_ALCFA</name>
<keyword evidence="5 6" id="KW-0472">Membrane</keyword>
<evidence type="ECO:0000256" key="4">
    <source>
        <dbReference type="ARBA" id="ARBA00022989"/>
    </source>
</evidence>
<feature type="transmembrane region" description="Helical" evidence="6">
    <location>
        <begin position="182"/>
        <end position="200"/>
    </location>
</feature>
<feature type="transmembrane region" description="Helical" evidence="6">
    <location>
        <begin position="261"/>
        <end position="285"/>
    </location>
</feature>
<dbReference type="EMBL" id="CP095873">
    <property type="protein sequence ID" value="UPL21892.1"/>
    <property type="molecule type" value="Genomic_DNA"/>
</dbReference>
<dbReference type="InterPro" id="IPR002797">
    <property type="entry name" value="Polysacc_synth"/>
</dbReference>
<reference evidence="7" key="1">
    <citation type="submission" date="2022-04" db="EMBL/GenBank/DDBJ databases">
        <title>Genomic mining of Alcaligenes faecalis D334 producing ectoin and derivatives.</title>
        <authorList>
            <person name="Doan V.T."/>
            <person name="Quach N.T."/>
            <person name="Vu T.-H.-N."/>
            <person name="Phi Q.-T."/>
        </authorList>
    </citation>
    <scope>NUCLEOTIDE SEQUENCE</scope>
    <source>
        <strain evidence="7">D334</strain>
    </source>
</reference>
<evidence type="ECO:0000256" key="1">
    <source>
        <dbReference type="ARBA" id="ARBA00004651"/>
    </source>
</evidence>
<keyword evidence="2" id="KW-1003">Cell membrane</keyword>
<feature type="transmembrane region" description="Helical" evidence="6">
    <location>
        <begin position="369"/>
        <end position="388"/>
    </location>
</feature>
<feature type="transmembrane region" description="Helical" evidence="6">
    <location>
        <begin position="20"/>
        <end position="41"/>
    </location>
</feature>
<dbReference type="AlphaFoldDB" id="A0AAE9H940"/>
<dbReference type="InterPro" id="IPR050833">
    <property type="entry name" value="Poly_Biosynth_Transport"/>
</dbReference>
<organism evidence="7 8">
    <name type="scientific">Alcaligenes faecalis</name>
    <dbReference type="NCBI Taxonomy" id="511"/>
    <lineage>
        <taxon>Bacteria</taxon>
        <taxon>Pseudomonadati</taxon>
        <taxon>Pseudomonadota</taxon>
        <taxon>Betaproteobacteria</taxon>
        <taxon>Burkholderiales</taxon>
        <taxon>Alcaligenaceae</taxon>
        <taxon>Alcaligenes</taxon>
    </lineage>
</organism>
<evidence type="ECO:0000256" key="2">
    <source>
        <dbReference type="ARBA" id="ARBA00022475"/>
    </source>
</evidence>
<feature type="transmembrane region" description="Helical" evidence="6">
    <location>
        <begin position="221"/>
        <end position="241"/>
    </location>
</feature>
<evidence type="ECO:0000256" key="5">
    <source>
        <dbReference type="ARBA" id="ARBA00023136"/>
    </source>
</evidence>
<dbReference type="GO" id="GO:0005886">
    <property type="term" value="C:plasma membrane"/>
    <property type="evidence" value="ECO:0007669"/>
    <property type="project" value="UniProtKB-SubCell"/>
</dbReference>
<feature type="transmembrane region" description="Helical" evidence="6">
    <location>
        <begin position="91"/>
        <end position="113"/>
    </location>
</feature>
<dbReference type="Proteomes" id="UP000830925">
    <property type="component" value="Chromosome"/>
</dbReference>